<reference evidence="2 3" key="1">
    <citation type="submission" date="2011-02" db="EMBL/GenBank/DDBJ databases">
        <title>The Genome Sequence of Sphaeroforma arctica JP610.</title>
        <authorList>
            <consortium name="The Broad Institute Genome Sequencing Platform"/>
            <person name="Russ C."/>
            <person name="Cuomo C."/>
            <person name="Young S.K."/>
            <person name="Zeng Q."/>
            <person name="Gargeya S."/>
            <person name="Alvarado L."/>
            <person name="Berlin A."/>
            <person name="Chapman S.B."/>
            <person name="Chen Z."/>
            <person name="Freedman E."/>
            <person name="Gellesch M."/>
            <person name="Goldberg J."/>
            <person name="Griggs A."/>
            <person name="Gujja S."/>
            <person name="Heilman E."/>
            <person name="Heiman D."/>
            <person name="Howarth C."/>
            <person name="Mehta T."/>
            <person name="Neiman D."/>
            <person name="Pearson M."/>
            <person name="Roberts A."/>
            <person name="Saif S."/>
            <person name="Shea T."/>
            <person name="Shenoy N."/>
            <person name="Sisk P."/>
            <person name="Stolte C."/>
            <person name="Sykes S."/>
            <person name="White J."/>
            <person name="Yandava C."/>
            <person name="Burger G."/>
            <person name="Gray M.W."/>
            <person name="Holland P.W.H."/>
            <person name="King N."/>
            <person name="Lang F.B.F."/>
            <person name="Roger A.J."/>
            <person name="Ruiz-Trillo I."/>
            <person name="Haas B."/>
            <person name="Nusbaum C."/>
            <person name="Birren B."/>
        </authorList>
    </citation>
    <scope>NUCLEOTIDE SEQUENCE [LARGE SCALE GENOMIC DNA]</scope>
    <source>
        <strain evidence="2 3">JP610</strain>
    </source>
</reference>
<dbReference type="Proteomes" id="UP000054560">
    <property type="component" value="Unassembled WGS sequence"/>
</dbReference>
<dbReference type="eggNOG" id="ENOG502S90U">
    <property type="taxonomic scope" value="Eukaryota"/>
</dbReference>
<feature type="compositionally biased region" description="Basic and acidic residues" evidence="1">
    <location>
        <begin position="315"/>
        <end position="338"/>
    </location>
</feature>
<feature type="region of interest" description="Disordered" evidence="1">
    <location>
        <begin position="131"/>
        <end position="156"/>
    </location>
</feature>
<dbReference type="GeneID" id="25900968"/>
<feature type="compositionally biased region" description="Polar residues" evidence="1">
    <location>
        <begin position="397"/>
        <end position="408"/>
    </location>
</feature>
<gene>
    <name evidence="2" type="ORF">SARC_00464</name>
</gene>
<feature type="region of interest" description="Disordered" evidence="1">
    <location>
        <begin position="1"/>
        <end position="87"/>
    </location>
</feature>
<dbReference type="RefSeq" id="XP_014161329.1">
    <property type="nucleotide sequence ID" value="XM_014305854.1"/>
</dbReference>
<protein>
    <submittedName>
        <fullName evidence="2">Uncharacterized protein</fullName>
    </submittedName>
</protein>
<feature type="compositionally biased region" description="Polar residues" evidence="1">
    <location>
        <begin position="143"/>
        <end position="154"/>
    </location>
</feature>
<keyword evidence="3" id="KW-1185">Reference proteome</keyword>
<feature type="compositionally biased region" description="Polar residues" evidence="1">
    <location>
        <begin position="70"/>
        <end position="87"/>
    </location>
</feature>
<feature type="region of interest" description="Disordered" evidence="1">
    <location>
        <begin position="288"/>
        <end position="410"/>
    </location>
</feature>
<evidence type="ECO:0000256" key="1">
    <source>
        <dbReference type="SAM" id="MobiDB-lite"/>
    </source>
</evidence>
<dbReference type="EMBL" id="KQ241610">
    <property type="protein sequence ID" value="KNC87427.1"/>
    <property type="molecule type" value="Genomic_DNA"/>
</dbReference>
<proteinExistence type="predicted"/>
<organism evidence="2 3">
    <name type="scientific">Sphaeroforma arctica JP610</name>
    <dbReference type="NCBI Taxonomy" id="667725"/>
    <lineage>
        <taxon>Eukaryota</taxon>
        <taxon>Ichthyosporea</taxon>
        <taxon>Ichthyophonida</taxon>
        <taxon>Sphaeroforma</taxon>
    </lineage>
</organism>
<evidence type="ECO:0000313" key="3">
    <source>
        <dbReference type="Proteomes" id="UP000054560"/>
    </source>
</evidence>
<accession>A0A0L0GEH3</accession>
<dbReference type="AlphaFoldDB" id="A0A0L0GEH3"/>
<sequence>MPHTRTLKGVAVADGTANGASEDAKTSPMSSDALPRNTQNSELPAGNDKCTVHSAGNDDQGDDDDGTASLALSAQNQDGESDDQTQLPADRLTNSQISASVDSFEDALTILPTQIGTLEQPHTLVPTQTLDSQTNPILPHTQPRGSGQPESTVRNGPESIYTIDVTESVCTATARLDVAINAQSCEGEKDGEEVDSVAPATDLLQEPQMDDEIQSVDENKTNSRLRMRSRDASAVGTDAAAQTPIAETAALMAPTECVPEDLLGRKACAAVVGAGGGAGEMRQGCSKINTDRRAGSGQAVKKANTDLSDGEGQMDDGRVSSDTKQKDVHGEQTERDGEPINPSNQEGHSGTCSTLAGTGGVQTHMGDKDGDACTGSDLDLDNLSSSTREEKIDHVSNGLNDQVNQGDEATQPDAKVAVGIDVTDGQGDDILGQDEGNGVCGMQRLVVEIKNRAGGRIFNPPHLHEQVQVLVYLKLTGCTQGDLVQYVDSDRGKGESLMDISRVRLEDFENADVWESVIVPRLSEFCQIVHKVRQDDNLRTRLMMNSTLDNFEARDDLAVDLCPSMEHASSIRRPRSQSKVK</sequence>
<evidence type="ECO:0000313" key="2">
    <source>
        <dbReference type="EMBL" id="KNC87427.1"/>
    </source>
</evidence>
<name>A0A0L0GEH3_9EUKA</name>
<feature type="compositionally biased region" description="Polar residues" evidence="1">
    <location>
        <begin position="341"/>
        <end position="356"/>
    </location>
</feature>